<reference evidence="1 2" key="1">
    <citation type="submission" date="2012-11" db="EMBL/GenBank/DDBJ databases">
        <title>Whole genome sequence of Gluconacetobacter europaeus NBRC3261.</title>
        <authorList>
            <person name="Azuma Y."/>
            <person name="Higashiura N."/>
            <person name="Hirakawa H."/>
            <person name="Matsushita K."/>
        </authorList>
    </citation>
    <scope>NUCLEOTIDE SEQUENCE [LARGE SCALE GENOMIC DNA]</scope>
    <source>
        <strain evidence="1 2">NBRC 3261</strain>
    </source>
</reference>
<organism evidence="1 2">
    <name type="scientific">Komagataeibacter europaeus NBRC 3261</name>
    <dbReference type="NCBI Taxonomy" id="1234669"/>
    <lineage>
        <taxon>Bacteria</taxon>
        <taxon>Pseudomonadati</taxon>
        <taxon>Pseudomonadota</taxon>
        <taxon>Alphaproteobacteria</taxon>
        <taxon>Acetobacterales</taxon>
        <taxon>Acetobacteraceae</taxon>
        <taxon>Komagataeibacter</taxon>
    </lineage>
</organism>
<dbReference type="InterPro" id="IPR019904">
    <property type="entry name" value="Peroxiredoxin_OsmC"/>
</dbReference>
<dbReference type="InterPro" id="IPR015946">
    <property type="entry name" value="KH_dom-like_a/b"/>
</dbReference>
<dbReference type="InterPro" id="IPR003718">
    <property type="entry name" value="OsmC/Ohr_fam"/>
</dbReference>
<dbReference type="SUPFAM" id="SSF82784">
    <property type="entry name" value="OsmC-like"/>
    <property type="match status" value="1"/>
</dbReference>
<dbReference type="RefSeq" id="WP_010507825.1">
    <property type="nucleotide sequence ID" value="NZ_BANI01000046.1"/>
</dbReference>
<gene>
    <name evidence="1" type="ORF">Geu3261_0052_048</name>
</gene>
<evidence type="ECO:0000313" key="1">
    <source>
        <dbReference type="EMBL" id="GAN96077.1"/>
    </source>
</evidence>
<dbReference type="Pfam" id="PF02566">
    <property type="entry name" value="OsmC"/>
    <property type="match status" value="1"/>
</dbReference>
<comment type="caution">
    <text evidence="1">The sequence shown here is derived from an EMBL/GenBank/DDBJ whole genome shotgun (WGS) entry which is preliminary data.</text>
</comment>
<dbReference type="InterPro" id="IPR036102">
    <property type="entry name" value="OsmC/Ohrsf"/>
</dbReference>
<name>A0A0D6PXM4_KOMEU</name>
<dbReference type="NCBIfam" id="TIGR03562">
    <property type="entry name" value="osmo_induc_OsmC"/>
    <property type="match status" value="1"/>
</dbReference>
<dbReference type="PANTHER" id="PTHR42830">
    <property type="entry name" value="OSMOTICALLY INDUCIBLE FAMILY PROTEIN"/>
    <property type="match status" value="1"/>
</dbReference>
<dbReference type="GO" id="GO:0004601">
    <property type="term" value="F:peroxidase activity"/>
    <property type="evidence" value="ECO:0007669"/>
    <property type="project" value="InterPro"/>
</dbReference>
<proteinExistence type="predicted"/>
<dbReference type="Gene3D" id="3.30.300.20">
    <property type="match status" value="1"/>
</dbReference>
<protein>
    <submittedName>
        <fullName evidence="1">Osmotically inducible peroxiredoxin OsmC</fullName>
    </submittedName>
</protein>
<dbReference type="Proteomes" id="UP000032675">
    <property type="component" value="Unassembled WGS sequence"/>
</dbReference>
<dbReference type="AlphaFoldDB" id="A0A0D6PXM4"/>
<dbReference type="PANTHER" id="PTHR42830:SF1">
    <property type="entry name" value="OSMOTICALLY INDUCIBLE FAMILY PROTEIN"/>
    <property type="match status" value="1"/>
</dbReference>
<dbReference type="EMBL" id="BANI01000046">
    <property type="protein sequence ID" value="GAN96077.1"/>
    <property type="molecule type" value="Genomic_DNA"/>
</dbReference>
<dbReference type="GO" id="GO:0006979">
    <property type="term" value="P:response to oxidative stress"/>
    <property type="evidence" value="ECO:0007669"/>
    <property type="project" value="InterPro"/>
</dbReference>
<dbReference type="InterPro" id="IPR052707">
    <property type="entry name" value="OsmC_Ohr_Peroxiredoxin"/>
</dbReference>
<accession>A0A0D6PXM4</accession>
<evidence type="ECO:0000313" key="2">
    <source>
        <dbReference type="Proteomes" id="UP000032675"/>
    </source>
</evidence>
<sequence>MAITKFATAHWSGGLKDGKGEISTQSGSLRNQPYGFNTRFEDKPGTNPEELLGAAHAACFAMALSGILGGAGLTPKSLDAKSEIVLDKQGEGFAITHAKLTLEAEIPGATEAQFRELAEKAKAGCPVSKLFDATVTLDAKLKG</sequence>